<name>A0A0P7XP72_9HYPH</name>
<dbReference type="Proteomes" id="UP000182800">
    <property type="component" value="Unassembled WGS sequence"/>
</dbReference>
<feature type="transmembrane region" description="Helical" evidence="2">
    <location>
        <begin position="122"/>
        <end position="141"/>
    </location>
</feature>
<feature type="transmembrane region" description="Helical" evidence="2">
    <location>
        <begin position="79"/>
        <end position="102"/>
    </location>
</feature>
<keyword evidence="6" id="KW-1185">Reference proteome</keyword>
<evidence type="ECO:0000256" key="1">
    <source>
        <dbReference type="SAM" id="MobiDB-lite"/>
    </source>
</evidence>
<evidence type="ECO:0000313" key="6">
    <source>
        <dbReference type="Proteomes" id="UP000182800"/>
    </source>
</evidence>
<dbReference type="STRING" id="1653334.GA0071312_2348"/>
<keyword evidence="2" id="KW-0812">Transmembrane</keyword>
<dbReference type="RefSeq" id="WP_083204529.1">
    <property type="nucleotide sequence ID" value="NZ_FMBM01000002.1"/>
</dbReference>
<reference evidence="4 6" key="2">
    <citation type="submission" date="2016-08" db="EMBL/GenBank/DDBJ databases">
        <authorList>
            <person name="Varghese N."/>
            <person name="Submissions Spin"/>
        </authorList>
    </citation>
    <scope>NUCLEOTIDE SEQUENCE [LARGE SCALE GENOMIC DNA]</scope>
    <source>
        <strain evidence="4 6">HL-109</strain>
    </source>
</reference>
<dbReference type="EMBL" id="LJSX01000030">
    <property type="protein sequence ID" value="KPQ09294.1"/>
    <property type="molecule type" value="Genomic_DNA"/>
</dbReference>
<dbReference type="AlphaFoldDB" id="A0A0P7XP72"/>
<keyword evidence="2" id="KW-1133">Transmembrane helix</keyword>
<keyword evidence="2" id="KW-0472">Membrane</keyword>
<dbReference type="Pfam" id="PF03591">
    <property type="entry name" value="AzlC"/>
    <property type="match status" value="1"/>
</dbReference>
<evidence type="ECO:0000256" key="2">
    <source>
        <dbReference type="SAM" id="Phobius"/>
    </source>
</evidence>
<comment type="caution">
    <text evidence="3">The sequence shown here is derived from an EMBL/GenBank/DDBJ whole genome shotgun (WGS) entry which is preliminary data.</text>
</comment>
<dbReference type="InterPro" id="IPR011606">
    <property type="entry name" value="Brnchd-chn_aa_trnsp_permease"/>
</dbReference>
<evidence type="ECO:0000313" key="5">
    <source>
        <dbReference type="Proteomes" id="UP000050497"/>
    </source>
</evidence>
<evidence type="ECO:0000313" key="3">
    <source>
        <dbReference type="EMBL" id="KPQ09294.1"/>
    </source>
</evidence>
<feature type="transmembrane region" description="Helical" evidence="2">
    <location>
        <begin position="153"/>
        <end position="177"/>
    </location>
</feature>
<protein>
    <submittedName>
        <fullName evidence="4">Predicted branched-chain amino acid permease (Azaleucine resistance)</fullName>
    </submittedName>
    <submittedName>
        <fullName evidence="3">Putative branched-chain amino acid permease (Azaleucine resistance)</fullName>
    </submittedName>
</protein>
<accession>A0A0P7XP72</accession>
<sequence length="253" mass="26509">MNQRAKGEKRRDGQDASGSAALSGPSPLLRGIRDALVLPAWIVGFSLLGVGSLAQDVGFPFLAAVLSTLLMWAAPAQVILFGGIAGGTALPLVAVAVSLSSIRLLPMTVSMMPMLRRPGQSLLTQVFVAHYVAVTVWVESNRRMPTMPPQERFGYYLGFANACLMVATTMTGIGFLLSAAVPAFLAAGLLFLTPLFFTIALIAGARTLLDQSALVLGAALAPLFTLLVGPDFDLLATGLVGGTLAWLIGRGRR</sequence>
<proteinExistence type="predicted"/>
<dbReference type="OrthoDB" id="7675159at2"/>
<dbReference type="Proteomes" id="UP000050497">
    <property type="component" value="Unassembled WGS sequence"/>
</dbReference>
<feature type="transmembrane region" description="Helical" evidence="2">
    <location>
        <begin position="35"/>
        <end position="51"/>
    </location>
</feature>
<feature type="region of interest" description="Disordered" evidence="1">
    <location>
        <begin position="1"/>
        <end position="23"/>
    </location>
</feature>
<feature type="compositionally biased region" description="Basic and acidic residues" evidence="1">
    <location>
        <begin position="1"/>
        <end position="14"/>
    </location>
</feature>
<dbReference type="EMBL" id="FMBM01000002">
    <property type="protein sequence ID" value="SCC81410.1"/>
    <property type="molecule type" value="Genomic_DNA"/>
</dbReference>
<feature type="transmembrane region" description="Helical" evidence="2">
    <location>
        <begin position="183"/>
        <end position="205"/>
    </location>
</feature>
<reference evidence="3 5" key="1">
    <citation type="submission" date="2015-09" db="EMBL/GenBank/DDBJ databases">
        <title>Identification and resolution of microdiversity through metagenomic sequencing of parallel consortia.</title>
        <authorList>
            <person name="Nelson W.C."/>
            <person name="Romine M.F."/>
            <person name="Lindemann S.R."/>
        </authorList>
    </citation>
    <scope>NUCLEOTIDE SEQUENCE [LARGE SCALE GENOMIC DNA]</scope>
    <source>
        <strain evidence="3">HL-109</strain>
    </source>
</reference>
<gene>
    <name evidence="4" type="ORF">GA0071312_2348</name>
    <name evidence="3" type="ORF">HLUCCO17_15395</name>
</gene>
<feature type="transmembrane region" description="Helical" evidence="2">
    <location>
        <begin position="234"/>
        <end position="249"/>
    </location>
</feature>
<evidence type="ECO:0000313" key="4">
    <source>
        <dbReference type="EMBL" id="SCC81410.1"/>
    </source>
</evidence>
<organism evidence="3 5">
    <name type="scientific">Saliniramus fredricksonii</name>
    <dbReference type="NCBI Taxonomy" id="1653334"/>
    <lineage>
        <taxon>Bacteria</taxon>
        <taxon>Pseudomonadati</taxon>
        <taxon>Pseudomonadota</taxon>
        <taxon>Alphaproteobacteria</taxon>
        <taxon>Hyphomicrobiales</taxon>
        <taxon>Salinarimonadaceae</taxon>
        <taxon>Saliniramus</taxon>
    </lineage>
</organism>